<reference evidence="10 11" key="1">
    <citation type="journal article" date="2011" name="Science">
        <title>The Selaginella genome identifies genetic changes associated with the evolution of vascular plants.</title>
        <authorList>
            <person name="Banks J.A."/>
            <person name="Nishiyama T."/>
            <person name="Hasebe M."/>
            <person name="Bowman J.L."/>
            <person name="Gribskov M."/>
            <person name="dePamphilis C."/>
            <person name="Albert V.A."/>
            <person name="Aono N."/>
            <person name="Aoyama T."/>
            <person name="Ambrose B.A."/>
            <person name="Ashton N.W."/>
            <person name="Axtell M.J."/>
            <person name="Barker E."/>
            <person name="Barker M.S."/>
            <person name="Bennetzen J.L."/>
            <person name="Bonawitz N.D."/>
            <person name="Chapple C."/>
            <person name="Cheng C."/>
            <person name="Correa L.G."/>
            <person name="Dacre M."/>
            <person name="DeBarry J."/>
            <person name="Dreyer I."/>
            <person name="Elias M."/>
            <person name="Engstrom E.M."/>
            <person name="Estelle M."/>
            <person name="Feng L."/>
            <person name="Finet C."/>
            <person name="Floyd S.K."/>
            <person name="Frommer W.B."/>
            <person name="Fujita T."/>
            <person name="Gramzow L."/>
            <person name="Gutensohn M."/>
            <person name="Harholt J."/>
            <person name="Hattori M."/>
            <person name="Heyl A."/>
            <person name="Hirai T."/>
            <person name="Hiwatashi Y."/>
            <person name="Ishikawa M."/>
            <person name="Iwata M."/>
            <person name="Karol K.G."/>
            <person name="Koehler B."/>
            <person name="Kolukisaoglu U."/>
            <person name="Kubo M."/>
            <person name="Kurata T."/>
            <person name="Lalonde S."/>
            <person name="Li K."/>
            <person name="Li Y."/>
            <person name="Litt A."/>
            <person name="Lyons E."/>
            <person name="Manning G."/>
            <person name="Maruyama T."/>
            <person name="Michael T.P."/>
            <person name="Mikami K."/>
            <person name="Miyazaki S."/>
            <person name="Morinaga S."/>
            <person name="Murata T."/>
            <person name="Mueller-Roeber B."/>
            <person name="Nelson D.R."/>
            <person name="Obara M."/>
            <person name="Oguri Y."/>
            <person name="Olmstead R.G."/>
            <person name="Onodera N."/>
            <person name="Petersen B.L."/>
            <person name="Pils B."/>
            <person name="Prigge M."/>
            <person name="Rensing S.A."/>
            <person name="Riano-Pachon D.M."/>
            <person name="Roberts A.W."/>
            <person name="Sato Y."/>
            <person name="Scheller H.V."/>
            <person name="Schulz B."/>
            <person name="Schulz C."/>
            <person name="Shakirov E.V."/>
            <person name="Shibagaki N."/>
            <person name="Shinohara N."/>
            <person name="Shippen D.E."/>
            <person name="Soerensen I."/>
            <person name="Sotooka R."/>
            <person name="Sugimoto N."/>
            <person name="Sugita M."/>
            <person name="Sumikawa N."/>
            <person name="Tanurdzic M."/>
            <person name="Theissen G."/>
            <person name="Ulvskov P."/>
            <person name="Wakazuki S."/>
            <person name="Weng J.K."/>
            <person name="Willats W.W."/>
            <person name="Wipf D."/>
            <person name="Wolf P.G."/>
            <person name="Yang L."/>
            <person name="Zimmer A.D."/>
            <person name="Zhu Q."/>
            <person name="Mitros T."/>
            <person name="Hellsten U."/>
            <person name="Loque D."/>
            <person name="Otillar R."/>
            <person name="Salamov A."/>
            <person name="Schmutz J."/>
            <person name="Shapiro H."/>
            <person name="Lindquist E."/>
            <person name="Lucas S."/>
            <person name="Rokhsar D."/>
            <person name="Grigoriev I.V."/>
        </authorList>
    </citation>
    <scope>NUCLEOTIDE SEQUENCE [LARGE SCALE GENOMIC DNA]</scope>
</reference>
<keyword evidence="8" id="KW-0812">Transmembrane</keyword>
<dbReference type="Pfam" id="PF07714">
    <property type="entry name" value="PK_Tyr_Ser-Thr"/>
    <property type="match status" value="1"/>
</dbReference>
<dbReference type="Gramene" id="EFJ26603">
    <property type="protein sequence ID" value="EFJ26603"/>
    <property type="gene ID" value="SELMODRAFT_97212"/>
</dbReference>
<keyword evidence="4" id="KW-0418">Kinase</keyword>
<evidence type="ECO:0000256" key="2">
    <source>
        <dbReference type="ARBA" id="ARBA00022679"/>
    </source>
</evidence>
<feature type="domain" description="Protein kinase" evidence="9">
    <location>
        <begin position="233"/>
        <end position="511"/>
    </location>
</feature>
<sequence length="578" mass="62989">CCMDNMMNRPGGETCSCVYPIEIGLLLDNVSSNFINSTVAFQHQLASQLKLQDPQVVITAFYYISTSELNMSIYLGPLVGVSFSSEEATSVKASLDAHKVRFNSSLVGNYTLLRFNLFGPEPVSPSPSPVFAPSPSRNQPLSTPTNNQSSASERPKGKVRLGIILGVGIAIVALLCLSILFIRKLAPGNKESEEKASLTKSASDPPQMLSLLTRPTSTRIFSYEDLKEATNGFDPANLLGEGGFGRVYRGNLKDGMAVAIKRLSSGGHQGDKEFLVEVEMLSRLHHRHLVKLVGFFSSRDSSQHLLCYELVPNGSLESWLHGRLGANNPLDWDTRMKIAIGAARGLAYLHEDCQPCVIHRDFKASNILLEDNFQAKVADFGLAKQAPEGQTSYVSTRVMGTFGYVAPEYAMTGHLLVKSDVYSYGVVLLELLSGRKPVDMAQPTGQENLVTWARPVLKDVDRIYELADPRLNGQYPREDFAQVAAVAAACVAPEANQRPTMGEVVQSLKMVQHSNDMSDGTFATSWNNHNTRQTSATFESDGTSSFFSSGPFSGLAALDEGEDAQRGPTMSEDLLEGR</sequence>
<evidence type="ECO:0000256" key="8">
    <source>
        <dbReference type="SAM" id="Phobius"/>
    </source>
</evidence>
<dbReference type="InterPro" id="IPR011009">
    <property type="entry name" value="Kinase-like_dom_sf"/>
</dbReference>
<dbReference type="PROSITE" id="PS00108">
    <property type="entry name" value="PROTEIN_KINASE_ST"/>
    <property type="match status" value="1"/>
</dbReference>
<dbReference type="PANTHER" id="PTHR47989">
    <property type="entry name" value="OS01G0750732 PROTEIN"/>
    <property type="match status" value="1"/>
</dbReference>
<dbReference type="PROSITE" id="PS00107">
    <property type="entry name" value="PROTEIN_KINASE_ATP"/>
    <property type="match status" value="1"/>
</dbReference>
<evidence type="ECO:0000256" key="3">
    <source>
        <dbReference type="ARBA" id="ARBA00022741"/>
    </source>
</evidence>
<dbReference type="EMBL" id="GL377584">
    <property type="protein sequence ID" value="EFJ26603.1"/>
    <property type="molecule type" value="Genomic_DNA"/>
</dbReference>
<dbReference type="KEGG" id="smo:SELMODRAFT_97212"/>
<gene>
    <name evidence="10" type="ORF">SELMODRAFT_97212</name>
</gene>
<proteinExistence type="predicted"/>
<dbReference type="FunFam" id="1.10.510.10:FF:000051">
    <property type="entry name" value="Receptor-like serine/threonine-protein kinase ALE2"/>
    <property type="match status" value="1"/>
</dbReference>
<dbReference type="Proteomes" id="UP000001514">
    <property type="component" value="Unassembled WGS sequence"/>
</dbReference>
<dbReference type="FunFam" id="3.30.200.20:FF:000162">
    <property type="entry name" value="Adenine nucleotide alpha hydrolase-like domain kinase"/>
    <property type="match status" value="1"/>
</dbReference>
<accession>D8RMV9</accession>
<dbReference type="InterPro" id="IPR001245">
    <property type="entry name" value="Ser-Thr/Tyr_kinase_cat_dom"/>
</dbReference>
<dbReference type="PANTHER" id="PTHR47989:SF25">
    <property type="entry name" value="PROLINE-RICH RECEPTOR-LIKE PROTEIN KINASE PERK3"/>
    <property type="match status" value="1"/>
</dbReference>
<keyword evidence="8" id="KW-1133">Transmembrane helix</keyword>
<keyword evidence="5 6" id="KW-0067">ATP-binding</keyword>
<dbReference type="Gene3D" id="3.30.200.20">
    <property type="entry name" value="Phosphorylase Kinase, domain 1"/>
    <property type="match status" value="1"/>
</dbReference>
<protein>
    <recommendedName>
        <fullName evidence="9">Protein kinase domain-containing protein</fullName>
    </recommendedName>
</protein>
<evidence type="ECO:0000256" key="6">
    <source>
        <dbReference type="PROSITE-ProRule" id="PRU10141"/>
    </source>
</evidence>
<evidence type="ECO:0000313" key="11">
    <source>
        <dbReference type="Proteomes" id="UP000001514"/>
    </source>
</evidence>
<dbReference type="SUPFAM" id="SSF56112">
    <property type="entry name" value="Protein kinase-like (PK-like)"/>
    <property type="match status" value="1"/>
</dbReference>
<feature type="region of interest" description="Disordered" evidence="7">
    <location>
        <begin position="556"/>
        <end position="578"/>
    </location>
</feature>
<dbReference type="OMA" id="CVYPIRL"/>
<feature type="transmembrane region" description="Helical" evidence="8">
    <location>
        <begin position="161"/>
        <end position="182"/>
    </location>
</feature>
<evidence type="ECO:0000256" key="1">
    <source>
        <dbReference type="ARBA" id="ARBA00022527"/>
    </source>
</evidence>
<dbReference type="PROSITE" id="PS50011">
    <property type="entry name" value="PROTEIN_KINASE_DOM"/>
    <property type="match status" value="1"/>
</dbReference>
<dbReference type="FunCoup" id="D8RMV9">
    <property type="interactions" value="1257"/>
</dbReference>
<dbReference type="InterPro" id="IPR008271">
    <property type="entry name" value="Ser/Thr_kinase_AS"/>
</dbReference>
<feature type="region of interest" description="Disordered" evidence="7">
    <location>
        <begin position="126"/>
        <end position="154"/>
    </location>
</feature>
<keyword evidence="8" id="KW-0472">Membrane</keyword>
<dbReference type="eggNOG" id="KOG1187">
    <property type="taxonomic scope" value="Eukaryota"/>
</dbReference>
<dbReference type="InParanoid" id="D8RMV9"/>
<keyword evidence="11" id="KW-1185">Reference proteome</keyword>
<dbReference type="STRING" id="88036.D8RMV9"/>
<feature type="binding site" evidence="6">
    <location>
        <position position="261"/>
    </location>
    <ligand>
        <name>ATP</name>
        <dbReference type="ChEBI" id="CHEBI:30616"/>
    </ligand>
</feature>
<dbReference type="AlphaFoldDB" id="D8RMV9"/>
<keyword evidence="2" id="KW-0808">Transferase</keyword>
<dbReference type="GO" id="GO:0004674">
    <property type="term" value="F:protein serine/threonine kinase activity"/>
    <property type="evidence" value="ECO:0007669"/>
    <property type="project" value="UniProtKB-KW"/>
</dbReference>
<dbReference type="InterPro" id="IPR057597">
    <property type="entry name" value="ALE2_N"/>
</dbReference>
<evidence type="ECO:0000313" key="10">
    <source>
        <dbReference type="EMBL" id="EFJ26603.1"/>
    </source>
</evidence>
<evidence type="ECO:0000259" key="9">
    <source>
        <dbReference type="PROSITE" id="PS50011"/>
    </source>
</evidence>
<evidence type="ECO:0000256" key="4">
    <source>
        <dbReference type="ARBA" id="ARBA00022777"/>
    </source>
</evidence>
<dbReference type="Gene3D" id="1.10.510.10">
    <property type="entry name" value="Transferase(Phosphotransferase) domain 1"/>
    <property type="match status" value="1"/>
</dbReference>
<name>D8RMV9_SELML</name>
<feature type="compositionally biased region" description="Polar residues" evidence="7">
    <location>
        <begin position="137"/>
        <end position="152"/>
    </location>
</feature>
<evidence type="ECO:0000256" key="7">
    <source>
        <dbReference type="SAM" id="MobiDB-lite"/>
    </source>
</evidence>
<dbReference type="InterPro" id="IPR017441">
    <property type="entry name" value="Protein_kinase_ATP_BS"/>
</dbReference>
<dbReference type="HOGENOM" id="CLU_000288_65_1_1"/>
<organism evidence="11">
    <name type="scientific">Selaginella moellendorffii</name>
    <name type="common">Spikemoss</name>
    <dbReference type="NCBI Taxonomy" id="88036"/>
    <lineage>
        <taxon>Eukaryota</taxon>
        <taxon>Viridiplantae</taxon>
        <taxon>Streptophyta</taxon>
        <taxon>Embryophyta</taxon>
        <taxon>Tracheophyta</taxon>
        <taxon>Lycopodiopsida</taxon>
        <taxon>Selaginellales</taxon>
        <taxon>Selaginellaceae</taxon>
        <taxon>Selaginella</taxon>
    </lineage>
</organism>
<dbReference type="GO" id="GO:0004672">
    <property type="term" value="F:protein kinase activity"/>
    <property type="evidence" value="ECO:0000318"/>
    <property type="project" value="GO_Central"/>
</dbReference>
<dbReference type="GO" id="GO:0005524">
    <property type="term" value="F:ATP binding"/>
    <property type="evidence" value="ECO:0007669"/>
    <property type="project" value="UniProtKB-UniRule"/>
</dbReference>
<feature type="non-terminal residue" evidence="10">
    <location>
        <position position="1"/>
    </location>
</feature>
<evidence type="ECO:0000256" key="5">
    <source>
        <dbReference type="ARBA" id="ARBA00022840"/>
    </source>
</evidence>
<keyword evidence="3 6" id="KW-0547">Nucleotide-binding</keyword>
<dbReference type="InterPro" id="IPR000719">
    <property type="entry name" value="Prot_kinase_dom"/>
</dbReference>
<dbReference type="Pfam" id="PF23180">
    <property type="entry name" value="ALE2_N"/>
    <property type="match status" value="1"/>
</dbReference>
<keyword evidence="1" id="KW-0723">Serine/threonine-protein kinase</keyword>